<feature type="domain" description="Glycosyltransferase 2-like" evidence="6">
    <location>
        <begin position="4"/>
        <end position="120"/>
    </location>
</feature>
<dbReference type="PANTHER" id="PTHR43646:SF2">
    <property type="entry name" value="GLYCOSYLTRANSFERASE 2-LIKE DOMAIN-CONTAINING PROTEIN"/>
    <property type="match status" value="1"/>
</dbReference>
<evidence type="ECO:0000256" key="4">
    <source>
        <dbReference type="ARBA" id="ARBA00022679"/>
    </source>
</evidence>
<evidence type="ECO:0000256" key="1">
    <source>
        <dbReference type="ARBA" id="ARBA00004236"/>
    </source>
</evidence>
<dbReference type="KEGG" id="nva:G3M78_13135"/>
<dbReference type="InterPro" id="IPR029044">
    <property type="entry name" value="Nucleotide-diphossugar_trans"/>
</dbReference>
<dbReference type="Proteomes" id="UP000594464">
    <property type="component" value="Chromosome"/>
</dbReference>
<evidence type="ECO:0000256" key="2">
    <source>
        <dbReference type="ARBA" id="ARBA00022475"/>
    </source>
</evidence>
<accession>A0A7T0G4G0</accession>
<dbReference type="GO" id="GO:0016757">
    <property type="term" value="F:glycosyltransferase activity"/>
    <property type="evidence" value="ECO:0007669"/>
    <property type="project" value="UniProtKB-KW"/>
</dbReference>
<keyword evidence="5" id="KW-0472">Membrane</keyword>
<evidence type="ECO:0000313" key="8">
    <source>
        <dbReference type="Proteomes" id="UP000594464"/>
    </source>
</evidence>
<evidence type="ECO:0000259" key="6">
    <source>
        <dbReference type="Pfam" id="PF00535"/>
    </source>
</evidence>
<evidence type="ECO:0000256" key="5">
    <source>
        <dbReference type="ARBA" id="ARBA00023136"/>
    </source>
</evidence>
<dbReference type="EMBL" id="CP048620">
    <property type="protein sequence ID" value="QPJ66286.1"/>
    <property type="molecule type" value="Genomic_DNA"/>
</dbReference>
<dbReference type="InterPro" id="IPR001173">
    <property type="entry name" value="Glyco_trans_2-like"/>
</dbReference>
<dbReference type="AlphaFoldDB" id="A0A7T0G4G0"/>
<keyword evidence="2" id="KW-1003">Cell membrane</keyword>
<dbReference type="NCBIfam" id="TIGR04283">
    <property type="entry name" value="glyco_like_mftF"/>
    <property type="match status" value="1"/>
</dbReference>
<dbReference type="PANTHER" id="PTHR43646">
    <property type="entry name" value="GLYCOSYLTRANSFERASE"/>
    <property type="match status" value="1"/>
</dbReference>
<reference evidence="8" key="1">
    <citation type="submission" date="2020-02" db="EMBL/GenBank/DDBJ databases">
        <title>Genomic and physiological characterization of two novel Nitrospinaceae genera.</title>
        <authorList>
            <person name="Mueller A.J."/>
            <person name="Jung M.-Y."/>
            <person name="Strachan C.R."/>
            <person name="Herbold C.W."/>
            <person name="Kirkegaard R.H."/>
            <person name="Daims H."/>
        </authorList>
    </citation>
    <scope>NUCLEOTIDE SEQUENCE [LARGE SCALE GENOMIC DNA]</scope>
</reference>
<protein>
    <submittedName>
        <fullName evidence="7">Glycosyltransferase</fullName>
    </submittedName>
</protein>
<evidence type="ECO:0000256" key="3">
    <source>
        <dbReference type="ARBA" id="ARBA00022676"/>
    </source>
</evidence>
<name>A0A7T0G4G0_9BACT</name>
<keyword evidence="3" id="KW-0328">Glycosyltransferase</keyword>
<comment type="subcellular location">
    <subcellularLocation>
        <location evidence="1">Cell membrane</location>
    </subcellularLocation>
</comment>
<organism evidence="7 8">
    <name type="scientific">Candidatus Nitrohelix vancouverensis</name>
    <dbReference type="NCBI Taxonomy" id="2705534"/>
    <lineage>
        <taxon>Bacteria</taxon>
        <taxon>Pseudomonadati</taxon>
        <taxon>Nitrospinota/Tectimicrobiota group</taxon>
        <taxon>Nitrospinota</taxon>
        <taxon>Nitrospinia</taxon>
        <taxon>Nitrospinales</taxon>
        <taxon>Nitrospinaceae</taxon>
        <taxon>Candidatus Nitrohelix</taxon>
    </lineage>
</organism>
<sequence length="225" mass="25123">MNVSIIIPAYNEAGVLEQTLSRIRRLNPHEIIVIDGGSDDATRSIAEREGAKITSSPSGRALQMNAGAQIAGGEILLFLHADSAVTPEGFQKMIAAMNNDSVLGGAFSLRIDSPKWALRLISKLATLRSRYFHLVYGDQAIFVRKSIFDQMQGFATLPICEDIEFYLRLRKQGRTILLQETALTSARRWNQEGIFYTTARNILIAGLFLMGFSPRILSQWYLSIR</sequence>
<dbReference type="SUPFAM" id="SSF53448">
    <property type="entry name" value="Nucleotide-diphospho-sugar transferases"/>
    <property type="match status" value="1"/>
</dbReference>
<dbReference type="Gene3D" id="3.90.550.10">
    <property type="entry name" value="Spore Coat Polysaccharide Biosynthesis Protein SpsA, Chain A"/>
    <property type="match status" value="1"/>
</dbReference>
<evidence type="ECO:0000313" key="7">
    <source>
        <dbReference type="EMBL" id="QPJ66286.1"/>
    </source>
</evidence>
<keyword evidence="4 7" id="KW-0808">Transferase</keyword>
<dbReference type="CDD" id="cd02522">
    <property type="entry name" value="GT_2_like_a"/>
    <property type="match status" value="1"/>
</dbReference>
<dbReference type="GO" id="GO:0005886">
    <property type="term" value="C:plasma membrane"/>
    <property type="evidence" value="ECO:0007669"/>
    <property type="project" value="UniProtKB-SubCell"/>
</dbReference>
<proteinExistence type="predicted"/>
<dbReference type="Pfam" id="PF00535">
    <property type="entry name" value="Glycos_transf_2"/>
    <property type="match status" value="1"/>
</dbReference>
<gene>
    <name evidence="7" type="ORF">G3M78_13135</name>
</gene>
<dbReference type="InterPro" id="IPR026461">
    <property type="entry name" value="Trfase_2_rSAM/seldom_assoc"/>
</dbReference>